<gene>
    <name evidence="2" type="ORF">EYF80_046335</name>
</gene>
<reference evidence="2 3" key="1">
    <citation type="submission" date="2019-03" db="EMBL/GenBank/DDBJ databases">
        <title>First draft genome of Liparis tanakae, snailfish: a comprehensive survey of snailfish specific genes.</title>
        <authorList>
            <person name="Kim W."/>
            <person name="Song I."/>
            <person name="Jeong J.-H."/>
            <person name="Kim D."/>
            <person name="Kim S."/>
            <person name="Ryu S."/>
            <person name="Song J.Y."/>
            <person name="Lee S.K."/>
        </authorList>
    </citation>
    <scope>NUCLEOTIDE SEQUENCE [LARGE SCALE GENOMIC DNA]</scope>
    <source>
        <tissue evidence="2">Muscle</tissue>
    </source>
</reference>
<protein>
    <submittedName>
        <fullName evidence="2">Uncharacterized protein</fullName>
    </submittedName>
</protein>
<name>A0A4Z2FQG7_9TELE</name>
<proteinExistence type="predicted"/>
<dbReference type="Proteomes" id="UP000314294">
    <property type="component" value="Unassembled WGS sequence"/>
</dbReference>
<evidence type="ECO:0000256" key="1">
    <source>
        <dbReference type="SAM" id="MobiDB-lite"/>
    </source>
</evidence>
<dbReference type="AlphaFoldDB" id="A0A4Z2FQG7"/>
<organism evidence="2 3">
    <name type="scientific">Liparis tanakae</name>
    <name type="common">Tanaka's snailfish</name>
    <dbReference type="NCBI Taxonomy" id="230148"/>
    <lineage>
        <taxon>Eukaryota</taxon>
        <taxon>Metazoa</taxon>
        <taxon>Chordata</taxon>
        <taxon>Craniata</taxon>
        <taxon>Vertebrata</taxon>
        <taxon>Euteleostomi</taxon>
        <taxon>Actinopterygii</taxon>
        <taxon>Neopterygii</taxon>
        <taxon>Teleostei</taxon>
        <taxon>Neoteleostei</taxon>
        <taxon>Acanthomorphata</taxon>
        <taxon>Eupercaria</taxon>
        <taxon>Perciformes</taxon>
        <taxon>Cottioidei</taxon>
        <taxon>Cottales</taxon>
        <taxon>Liparidae</taxon>
        <taxon>Liparis</taxon>
    </lineage>
</organism>
<keyword evidence="3" id="KW-1185">Reference proteome</keyword>
<comment type="caution">
    <text evidence="2">The sequence shown here is derived from an EMBL/GenBank/DDBJ whole genome shotgun (WGS) entry which is preliminary data.</text>
</comment>
<dbReference type="EMBL" id="SRLO01000963">
    <property type="protein sequence ID" value="TNN43477.1"/>
    <property type="molecule type" value="Genomic_DNA"/>
</dbReference>
<evidence type="ECO:0000313" key="3">
    <source>
        <dbReference type="Proteomes" id="UP000314294"/>
    </source>
</evidence>
<sequence length="78" mass="8344">MENPGPLRGKAIDPTTPTPTNLSRAIVPPRKTSKVVSANEEGVTPARGRGCSICRTMVLISVRLSARVVSSLFKKNVK</sequence>
<evidence type="ECO:0000313" key="2">
    <source>
        <dbReference type="EMBL" id="TNN43477.1"/>
    </source>
</evidence>
<accession>A0A4Z2FQG7</accession>
<feature type="region of interest" description="Disordered" evidence="1">
    <location>
        <begin position="1"/>
        <end position="41"/>
    </location>
</feature>